<reference evidence="4 6" key="2">
    <citation type="submission" date="2020-08" db="EMBL/GenBank/DDBJ databases">
        <title>The isolate Caproiciproducens sp. 7D4C2 produces n-caproate at mildly acidic conditions from hexoses: genome and rBOX comparison with related strains and chain-elongating bacteria.</title>
        <authorList>
            <person name="Esquivel-Elizondo S."/>
            <person name="Bagci C."/>
            <person name="Temovska M."/>
            <person name="Jeon B.S."/>
            <person name="Bessarab I."/>
            <person name="Williams R.B.H."/>
            <person name="Huson D.H."/>
            <person name="Angenent L.T."/>
        </authorList>
    </citation>
    <scope>NUCLEOTIDE SEQUENCE [LARGE SCALE GENOMIC DNA]</scope>
    <source>
        <strain evidence="4 6">7D4C2</strain>
    </source>
</reference>
<organism evidence="3 5">
    <name type="scientific">Caproicibacter fermentans</name>
    <dbReference type="NCBI Taxonomy" id="2576756"/>
    <lineage>
        <taxon>Bacteria</taxon>
        <taxon>Bacillati</taxon>
        <taxon>Bacillota</taxon>
        <taxon>Clostridia</taxon>
        <taxon>Eubacteriales</taxon>
        <taxon>Acutalibacteraceae</taxon>
        <taxon>Caproicibacter</taxon>
    </lineage>
</organism>
<evidence type="ECO:0000256" key="1">
    <source>
        <dbReference type="SAM" id="MobiDB-lite"/>
    </source>
</evidence>
<feature type="domain" description="DUF1540" evidence="2">
    <location>
        <begin position="67"/>
        <end position="106"/>
    </location>
</feature>
<evidence type="ECO:0000313" key="3">
    <source>
        <dbReference type="EMBL" id="MVB10634.1"/>
    </source>
</evidence>
<dbReference type="InterPro" id="IPR011437">
    <property type="entry name" value="DUF1540"/>
</dbReference>
<dbReference type="RefSeq" id="WP_066647906.1">
    <property type="nucleotide sequence ID" value="NZ_CP060286.1"/>
</dbReference>
<dbReference type="AlphaFoldDB" id="A0A6N8HXQ2"/>
<evidence type="ECO:0000313" key="4">
    <source>
        <dbReference type="EMBL" id="QNK41658.1"/>
    </source>
</evidence>
<dbReference type="KEGG" id="cfem:HCR03_05230"/>
<proteinExistence type="predicted"/>
<accession>A0A6N8HXQ2</accession>
<feature type="domain" description="DUF1540" evidence="2">
    <location>
        <begin position="5"/>
        <end position="42"/>
    </location>
</feature>
<dbReference type="EMBL" id="VWXL01000046">
    <property type="protein sequence ID" value="MVB10634.1"/>
    <property type="molecule type" value="Genomic_DNA"/>
</dbReference>
<dbReference type="EMBL" id="CP060286">
    <property type="protein sequence ID" value="QNK41658.1"/>
    <property type="molecule type" value="Genomic_DNA"/>
</dbReference>
<name>A0A6N8HXQ2_9FIRM</name>
<sequence>MTNLHCDVTSCGNNKSKFCCRPDIMVGGPRASVSTQTYCANFIDTEENRGVPKNAVDHQSPNPSLDIHCEVTKCVYNEDRACSADHIDIRTTKVNNGQVKTECATFENRSDGDGGSRNSVGSGGQNSQGKGYGAYSAALHESSEETKGFGSTNNPTY</sequence>
<protein>
    <submittedName>
        <fullName evidence="4">DUF1540 domain-containing protein</fullName>
    </submittedName>
</protein>
<gene>
    <name evidence="3" type="ORF">CAFE_13300</name>
    <name evidence="4" type="ORF">HCR03_05230</name>
</gene>
<keyword evidence="5" id="KW-1185">Reference proteome</keyword>
<dbReference type="OrthoDB" id="9792226at2"/>
<feature type="compositionally biased region" description="Gly residues" evidence="1">
    <location>
        <begin position="121"/>
        <end position="132"/>
    </location>
</feature>
<feature type="region of interest" description="Disordered" evidence="1">
    <location>
        <begin position="105"/>
        <end position="157"/>
    </location>
</feature>
<evidence type="ECO:0000313" key="6">
    <source>
        <dbReference type="Proteomes" id="UP000515909"/>
    </source>
</evidence>
<accession>A0A7G8TDG7</accession>
<evidence type="ECO:0000259" key="2">
    <source>
        <dbReference type="Pfam" id="PF07561"/>
    </source>
</evidence>
<reference evidence="3 5" key="1">
    <citation type="submission" date="2019-09" db="EMBL/GenBank/DDBJ databases">
        <title>Genome sequence of Clostridium sp. EA1.</title>
        <authorList>
            <person name="Poehlein A."/>
            <person name="Bengelsdorf F.R."/>
            <person name="Daniel R."/>
        </authorList>
    </citation>
    <scope>NUCLEOTIDE SEQUENCE [LARGE SCALE GENOMIC DNA]</scope>
    <source>
        <strain evidence="3 5">EA1</strain>
    </source>
</reference>
<dbReference type="Proteomes" id="UP000469440">
    <property type="component" value="Unassembled WGS sequence"/>
</dbReference>
<dbReference type="Pfam" id="PF07561">
    <property type="entry name" value="DUF1540"/>
    <property type="match status" value="2"/>
</dbReference>
<evidence type="ECO:0000313" key="5">
    <source>
        <dbReference type="Proteomes" id="UP000469440"/>
    </source>
</evidence>
<dbReference type="Proteomes" id="UP000515909">
    <property type="component" value="Chromosome"/>
</dbReference>